<sequence length="706" mass="80798">MTFLVQSETNDQAQLSQKDFTWNISSEQRKLLIKDAAEVMDIEPPKRRNDFSIPGDVNLVEKCLLQAQSVANVAIALSQVIAQQRLEGRNESERIEAQLATSVEVNAVIRAARRANLYGFKTDSENIHFLTESSFDALVRVKQVHPIKPKLFQAKKHQNYLQNQYPAKWDWNEREKLEKGEHIKKQKEKSFIKKNTPKPKTQKLFSNRQFRLIYSQYRLIVKIWALKHALPQLKLINGNLLIKQGLCAIYSLQGHPQSLNNTKELYILKDLEEVSYPTFLVKKLSGKFRRIIFCKTVNKNLQTQHFKIEGITDARSALLLQGFTITWDFQSAQCHGIVFKELQNCLAFGFGGVIYSYTTMPFGIGTAPRLYTKIMFPVLATLRSKEVCTTAYLGDGIAQLQTKQEAIQGRKMIGNLFLRPRAKHKLRKISLTHDTIRHISGNRMRFSQYCCFSNLEDDKKKIQASVGCWIVVYQQSNKTARQLASISSLLHATHFVNPLALIKTRKMLQIKDRILIISNCFLNSNIAQYEYPEINPTSDMLKLSSTEDCIQTLPIQSPIKRPTCVSNSIVNTRVQKILNYLSAIQGSLTYASLEKSTWTQHKAVLLFVEFFHKYGASGDYVAFARSTQSLIFSMKTGIRFGSDEIISRDLKEVQKIYPPTPYKRTYQDPEPFFVRTKTQFTISTPVSIVHSDCRPVVSPLATLQQC</sequence>
<protein>
    <recommendedName>
        <fullName evidence="3">Reverse transcriptase domain-containing protein</fullName>
    </recommendedName>
</protein>
<proteinExistence type="predicted"/>
<evidence type="ECO:0000313" key="1">
    <source>
        <dbReference type="EMBL" id="KAA6392681.1"/>
    </source>
</evidence>
<dbReference type="Proteomes" id="UP000324800">
    <property type="component" value="Unassembled WGS sequence"/>
</dbReference>
<dbReference type="Gene3D" id="3.10.10.10">
    <property type="entry name" value="HIV Type 1 Reverse Transcriptase, subunit A, domain 1"/>
    <property type="match status" value="1"/>
</dbReference>
<dbReference type="SUPFAM" id="SSF56672">
    <property type="entry name" value="DNA/RNA polymerases"/>
    <property type="match status" value="1"/>
</dbReference>
<dbReference type="PANTHER" id="PTHR33050:SF7">
    <property type="entry name" value="RIBONUCLEASE H"/>
    <property type="match status" value="1"/>
</dbReference>
<dbReference type="EMBL" id="SNRW01002464">
    <property type="protein sequence ID" value="KAA6392681.1"/>
    <property type="molecule type" value="Genomic_DNA"/>
</dbReference>
<name>A0A5J4WCQ9_9EUKA</name>
<dbReference type="AlphaFoldDB" id="A0A5J4WCQ9"/>
<reference evidence="1 2" key="1">
    <citation type="submission" date="2019-03" db="EMBL/GenBank/DDBJ databases">
        <title>Single cell metagenomics reveals metabolic interactions within the superorganism composed of flagellate Streblomastix strix and complex community of Bacteroidetes bacteria on its surface.</title>
        <authorList>
            <person name="Treitli S.C."/>
            <person name="Kolisko M."/>
            <person name="Husnik F."/>
            <person name="Keeling P."/>
            <person name="Hampl V."/>
        </authorList>
    </citation>
    <scope>NUCLEOTIDE SEQUENCE [LARGE SCALE GENOMIC DNA]</scope>
    <source>
        <strain evidence="1">ST1C</strain>
    </source>
</reference>
<accession>A0A5J4WCQ9</accession>
<dbReference type="InterPro" id="IPR043502">
    <property type="entry name" value="DNA/RNA_pol_sf"/>
</dbReference>
<dbReference type="PANTHER" id="PTHR33050">
    <property type="entry name" value="REVERSE TRANSCRIPTASE DOMAIN-CONTAINING PROTEIN"/>
    <property type="match status" value="1"/>
</dbReference>
<organism evidence="1 2">
    <name type="scientific">Streblomastix strix</name>
    <dbReference type="NCBI Taxonomy" id="222440"/>
    <lineage>
        <taxon>Eukaryota</taxon>
        <taxon>Metamonada</taxon>
        <taxon>Preaxostyla</taxon>
        <taxon>Oxymonadida</taxon>
        <taxon>Streblomastigidae</taxon>
        <taxon>Streblomastix</taxon>
    </lineage>
</organism>
<evidence type="ECO:0008006" key="3">
    <source>
        <dbReference type="Google" id="ProtNLM"/>
    </source>
</evidence>
<evidence type="ECO:0000313" key="2">
    <source>
        <dbReference type="Proteomes" id="UP000324800"/>
    </source>
</evidence>
<gene>
    <name evidence="1" type="ORF">EZS28_011792</name>
</gene>
<comment type="caution">
    <text evidence="1">The sequence shown here is derived from an EMBL/GenBank/DDBJ whole genome shotgun (WGS) entry which is preliminary data.</text>
</comment>
<dbReference type="InterPro" id="IPR052055">
    <property type="entry name" value="Hepadnavirus_pol/RT"/>
</dbReference>